<comment type="caution">
    <text evidence="3">The sequence shown here is derived from an EMBL/GenBank/DDBJ whole genome shotgun (WGS) entry which is preliminary data.</text>
</comment>
<dbReference type="Proteomes" id="UP000243975">
    <property type="component" value="Unassembled WGS sequence"/>
</dbReference>
<dbReference type="EMBL" id="LEKV01004585">
    <property type="protein sequence ID" value="KVH93938.1"/>
    <property type="molecule type" value="Genomic_DNA"/>
</dbReference>
<evidence type="ECO:0000313" key="3">
    <source>
        <dbReference type="EMBL" id="KVH93938.1"/>
    </source>
</evidence>
<dbReference type="InterPro" id="IPR007608">
    <property type="entry name" value="Senescence_reg_S40"/>
</dbReference>
<dbReference type="AlphaFoldDB" id="A0A103XNE2"/>
<dbReference type="STRING" id="59895.A0A103XNE2"/>
<comment type="similarity">
    <text evidence="1">Belongs to the senescence regulator S40 family.</text>
</comment>
<gene>
    <name evidence="3" type="ORF">Ccrd_004014</name>
</gene>
<dbReference type="OrthoDB" id="1917735at2759"/>
<accession>A0A103XNE2</accession>
<evidence type="ECO:0000313" key="4">
    <source>
        <dbReference type="Proteomes" id="UP000243975"/>
    </source>
</evidence>
<evidence type="ECO:0000256" key="2">
    <source>
        <dbReference type="SAM" id="MobiDB-lite"/>
    </source>
</evidence>
<dbReference type="GO" id="GO:0010150">
    <property type="term" value="P:leaf senescence"/>
    <property type="evidence" value="ECO:0007669"/>
    <property type="project" value="UniProtKB-ARBA"/>
</dbReference>
<dbReference type="OMA" id="TRNDHAG"/>
<feature type="compositionally biased region" description="Basic and acidic residues" evidence="2">
    <location>
        <begin position="109"/>
        <end position="121"/>
    </location>
</feature>
<feature type="region of interest" description="Disordered" evidence="2">
    <location>
        <begin position="1"/>
        <end position="24"/>
    </location>
</feature>
<evidence type="ECO:0000256" key="1">
    <source>
        <dbReference type="ARBA" id="ARBA00034773"/>
    </source>
</evidence>
<dbReference type="Gramene" id="KVH93938">
    <property type="protein sequence ID" value="KVH93938"/>
    <property type="gene ID" value="Ccrd_004014"/>
</dbReference>
<reference evidence="3 4" key="1">
    <citation type="journal article" date="2016" name="Sci. Rep.">
        <title>The genome sequence of the outbreeding globe artichoke constructed de novo incorporating a phase-aware low-pass sequencing strategy of F1 progeny.</title>
        <authorList>
            <person name="Scaglione D."/>
            <person name="Reyes-Chin-Wo S."/>
            <person name="Acquadro A."/>
            <person name="Froenicke L."/>
            <person name="Portis E."/>
            <person name="Beitel C."/>
            <person name="Tirone M."/>
            <person name="Mauro R."/>
            <person name="Lo Monaco A."/>
            <person name="Mauromicale G."/>
            <person name="Faccioli P."/>
            <person name="Cattivelli L."/>
            <person name="Rieseberg L."/>
            <person name="Michelmore R."/>
            <person name="Lanteri S."/>
        </authorList>
    </citation>
    <scope>NUCLEOTIDE SEQUENCE [LARGE SCALE GENOMIC DNA]</scope>
    <source>
        <strain evidence="3">2C</strain>
    </source>
</reference>
<sequence length="181" mass="20897">MATRKFHHHHHDQRSKFLNYLGGGGGGGGGDQRINRVDSDGFEMNESDLWNTSVDDHSHLQPQNTISRRSKFPLKAHQQRKMPMTSAAKSLPVNVPDWSKILRDEYKHHGRRDNDHGHDVGFYDDDDEEEDDNEKLPPHEYLARTRIASFSVHEGFGRTLKGRDLSRVRNAIWKQTGFEQD</sequence>
<proteinExistence type="inferred from homology"/>
<name>A0A103XNE2_CYNCS</name>
<feature type="region of interest" description="Disordered" evidence="2">
    <location>
        <begin position="109"/>
        <end position="138"/>
    </location>
</feature>
<organism evidence="3 4">
    <name type="scientific">Cynara cardunculus var. scolymus</name>
    <name type="common">Globe artichoke</name>
    <name type="synonym">Cynara scolymus</name>
    <dbReference type="NCBI Taxonomy" id="59895"/>
    <lineage>
        <taxon>Eukaryota</taxon>
        <taxon>Viridiplantae</taxon>
        <taxon>Streptophyta</taxon>
        <taxon>Embryophyta</taxon>
        <taxon>Tracheophyta</taxon>
        <taxon>Spermatophyta</taxon>
        <taxon>Magnoliopsida</taxon>
        <taxon>eudicotyledons</taxon>
        <taxon>Gunneridae</taxon>
        <taxon>Pentapetalae</taxon>
        <taxon>asterids</taxon>
        <taxon>campanulids</taxon>
        <taxon>Asterales</taxon>
        <taxon>Asteraceae</taxon>
        <taxon>Carduoideae</taxon>
        <taxon>Cardueae</taxon>
        <taxon>Carduinae</taxon>
        <taxon>Cynara</taxon>
    </lineage>
</organism>
<keyword evidence="4" id="KW-1185">Reference proteome</keyword>
<feature type="compositionally biased region" description="Acidic residues" evidence="2">
    <location>
        <begin position="122"/>
        <end position="133"/>
    </location>
</feature>
<dbReference type="Pfam" id="PF04520">
    <property type="entry name" value="Senescence_reg"/>
    <property type="match status" value="1"/>
</dbReference>
<feature type="compositionally biased region" description="Basic residues" evidence="2">
    <location>
        <begin position="1"/>
        <end position="13"/>
    </location>
</feature>
<dbReference type="PANTHER" id="PTHR46525:SF2">
    <property type="entry name" value="EMB|CAB72159.1"/>
    <property type="match status" value="1"/>
</dbReference>
<protein>
    <submittedName>
        <fullName evidence="3">Senescence regulator</fullName>
    </submittedName>
</protein>
<dbReference type="PANTHER" id="PTHR46525">
    <property type="entry name" value="EMB|CAB72159.1"/>
    <property type="match status" value="1"/>
</dbReference>